<dbReference type="Proteomes" id="UP000630923">
    <property type="component" value="Unassembled WGS sequence"/>
</dbReference>
<protein>
    <recommendedName>
        <fullName evidence="2">Metallo-beta-lactamase domain-containing protein</fullName>
    </recommendedName>
</protein>
<reference evidence="3" key="2">
    <citation type="submission" date="2020-09" db="EMBL/GenBank/DDBJ databases">
        <authorList>
            <person name="Sun Q."/>
            <person name="Kim S."/>
        </authorList>
    </citation>
    <scope>NUCLEOTIDE SEQUENCE</scope>
    <source>
        <strain evidence="3">KCTC 42590</strain>
    </source>
</reference>
<reference evidence="3" key="1">
    <citation type="journal article" date="2014" name="Int. J. Syst. Evol. Microbiol.">
        <title>Complete genome sequence of Corynebacterium casei LMG S-19264T (=DSM 44701T), isolated from a smear-ripened cheese.</title>
        <authorList>
            <consortium name="US DOE Joint Genome Institute (JGI-PGF)"/>
            <person name="Walter F."/>
            <person name="Albersmeier A."/>
            <person name="Kalinowski J."/>
            <person name="Ruckert C."/>
        </authorList>
    </citation>
    <scope>NUCLEOTIDE SEQUENCE</scope>
    <source>
        <strain evidence="3">KCTC 42590</strain>
    </source>
</reference>
<dbReference type="Gene3D" id="3.60.15.10">
    <property type="entry name" value="Ribonuclease Z/Hydroxyacylglutathione hydrolase-like"/>
    <property type="match status" value="1"/>
</dbReference>
<name>A0A919ARX6_9PROT</name>
<dbReference type="PANTHER" id="PTHR42951">
    <property type="entry name" value="METALLO-BETA-LACTAMASE DOMAIN-CONTAINING"/>
    <property type="match status" value="1"/>
</dbReference>
<dbReference type="InterPro" id="IPR050855">
    <property type="entry name" value="NDM-1-like"/>
</dbReference>
<dbReference type="EMBL" id="BNCI01000002">
    <property type="protein sequence ID" value="GHF22376.1"/>
    <property type="molecule type" value="Genomic_DNA"/>
</dbReference>
<evidence type="ECO:0000313" key="4">
    <source>
        <dbReference type="Proteomes" id="UP000630923"/>
    </source>
</evidence>
<accession>A0A919ARX6</accession>
<feature type="domain" description="Metallo-beta-lactamase" evidence="2">
    <location>
        <begin position="60"/>
        <end position="247"/>
    </location>
</feature>
<gene>
    <name evidence="3" type="ORF">GCM10017044_15680</name>
</gene>
<dbReference type="InterPro" id="IPR001279">
    <property type="entry name" value="Metallo-B-lactamas"/>
</dbReference>
<keyword evidence="4" id="KW-1185">Reference proteome</keyword>
<comment type="similarity">
    <text evidence="1">Belongs to the metallo-beta-lactamase superfamily. Class-B beta-lactamase family.</text>
</comment>
<dbReference type="SMART" id="SM00849">
    <property type="entry name" value="Lactamase_B"/>
    <property type="match status" value="1"/>
</dbReference>
<dbReference type="InterPro" id="IPR036866">
    <property type="entry name" value="RibonucZ/Hydroxyglut_hydro"/>
</dbReference>
<dbReference type="AlphaFoldDB" id="A0A919ARX6"/>
<dbReference type="Pfam" id="PF00753">
    <property type="entry name" value="Lactamase_B"/>
    <property type="match status" value="1"/>
</dbReference>
<dbReference type="SUPFAM" id="SSF56281">
    <property type="entry name" value="Metallo-hydrolase/oxidoreductase"/>
    <property type="match status" value="1"/>
</dbReference>
<sequence length="338" mass="37513">MQKLGNGEDAMTLSTIIIMPIWRVLARLVVPAFLFSTATYAENTEPPTVHRFVASQEAWDTNAYWIESATGIILIDSQMLNSDASKLASLIKATGKPVEAAFITHPHFDHFAGLDTLQQSLGQFPVYSTQQGVEAAPPFYKQFMAFEFAKNFEGNLTTHPVFPTKTVSDGETMTVAGVELTFHDYGPGEAEGHLLIEVPQLSAVFIGDVAMVGHPNWIGEARLFESKNQLQRLRDDFQATKTLYSGHGDPATPAIASYQLNLITDIEDAVRNARKDTENLGENGGLKRDVILEITKKLCAKYDYLNYFNYPPETFMSWNVYGADVALFRQARSEQTAS</sequence>
<proteinExistence type="inferred from homology"/>
<dbReference type="PANTHER" id="PTHR42951:SF4">
    <property type="entry name" value="ACYL-COENZYME A THIOESTERASE MBLAC2"/>
    <property type="match status" value="1"/>
</dbReference>
<evidence type="ECO:0000313" key="3">
    <source>
        <dbReference type="EMBL" id="GHF22376.1"/>
    </source>
</evidence>
<comment type="caution">
    <text evidence="3">The sequence shown here is derived from an EMBL/GenBank/DDBJ whole genome shotgun (WGS) entry which is preliminary data.</text>
</comment>
<organism evidence="3 4">
    <name type="scientific">Kordiimonas sediminis</name>
    <dbReference type="NCBI Taxonomy" id="1735581"/>
    <lineage>
        <taxon>Bacteria</taxon>
        <taxon>Pseudomonadati</taxon>
        <taxon>Pseudomonadota</taxon>
        <taxon>Alphaproteobacteria</taxon>
        <taxon>Kordiimonadales</taxon>
        <taxon>Kordiimonadaceae</taxon>
        <taxon>Kordiimonas</taxon>
    </lineage>
</organism>
<evidence type="ECO:0000256" key="1">
    <source>
        <dbReference type="ARBA" id="ARBA00005250"/>
    </source>
</evidence>
<dbReference type="GO" id="GO:0017001">
    <property type="term" value="P:antibiotic catabolic process"/>
    <property type="evidence" value="ECO:0007669"/>
    <property type="project" value="UniProtKB-ARBA"/>
</dbReference>
<evidence type="ECO:0000259" key="2">
    <source>
        <dbReference type="SMART" id="SM00849"/>
    </source>
</evidence>